<sequence>MIRNLLMLGVAALALSGCAGAPLAESTPDAAPIAWTEAALPAVEPATDRWWTAVGDPVLDRIVDQAGATSEVRLAEARLFEAQARLGAARAALAPQISGQGTAEREAVDDLDQNTFQALVAFSLDPDLNGAVRTRALAERLRAEGQAARVEAARLNARATAVHLYAAYREAEARAAAGDRAVEALDQSLRLADERERAGLTSGLDAASARAALASARARPIAARQAADEARLGLEALLGLNPGALVETLARPTTEPLGAPAVRALAAPASVLARRPDLRAAELELIASGADASAARRDFWPTLSLSAALGGQEVDPETPFTASGFLTQLAAGLTAPLFTFGRLESARDAADARAAQAEIAYRQAAVDALSEVETALVALASAEARTATLEEAARAARDQARLADRRYRAGVSPFLEVLTAQRAAADAEAELASARGAALTAFARLNAATGLGAQA</sequence>
<dbReference type="PANTHER" id="PTHR30203:SF32">
    <property type="entry name" value="CATION EFFLUX SYSTEM PROTEIN CUSC"/>
    <property type="match status" value="1"/>
</dbReference>
<dbReference type="PANTHER" id="PTHR30203">
    <property type="entry name" value="OUTER MEMBRANE CATION EFFLUX PROTEIN"/>
    <property type="match status" value="1"/>
</dbReference>
<keyword evidence="4" id="KW-1185">Reference proteome</keyword>
<dbReference type="EMBL" id="JBHLSW010000007">
    <property type="protein sequence ID" value="MFC0634463.1"/>
    <property type="molecule type" value="Genomic_DNA"/>
</dbReference>
<keyword evidence="2" id="KW-0449">Lipoprotein</keyword>
<dbReference type="NCBIfam" id="TIGR01845">
    <property type="entry name" value="outer_NodT"/>
    <property type="match status" value="1"/>
</dbReference>
<comment type="caution">
    <text evidence="3">The sequence shown here is derived from an EMBL/GenBank/DDBJ whole genome shotgun (WGS) entry which is preliminary data.</text>
</comment>
<evidence type="ECO:0000313" key="3">
    <source>
        <dbReference type="EMBL" id="MFC0634463.1"/>
    </source>
</evidence>
<dbReference type="SUPFAM" id="SSF56954">
    <property type="entry name" value="Outer membrane efflux proteins (OEP)"/>
    <property type="match status" value="1"/>
</dbReference>
<dbReference type="Gene3D" id="1.20.1600.10">
    <property type="entry name" value="Outer membrane efflux proteins (OEP)"/>
    <property type="match status" value="1"/>
</dbReference>
<organism evidence="3 4">
    <name type="scientific">Brevundimonas balnearis</name>
    <dbReference type="NCBI Taxonomy" id="1572858"/>
    <lineage>
        <taxon>Bacteria</taxon>
        <taxon>Pseudomonadati</taxon>
        <taxon>Pseudomonadota</taxon>
        <taxon>Alphaproteobacteria</taxon>
        <taxon>Caulobacterales</taxon>
        <taxon>Caulobacteraceae</taxon>
        <taxon>Brevundimonas</taxon>
    </lineage>
</organism>
<comment type="subcellular location">
    <subcellularLocation>
        <location evidence="2">Cell membrane</location>
        <topology evidence="2">Lipid-anchor</topology>
    </subcellularLocation>
</comment>
<feature type="chain" id="PRO_5045008128" evidence="2">
    <location>
        <begin position="22"/>
        <end position="455"/>
    </location>
</feature>
<protein>
    <submittedName>
        <fullName evidence="3">Efflux transporter outer membrane subunit</fullName>
    </submittedName>
</protein>
<dbReference type="InterPro" id="IPR003423">
    <property type="entry name" value="OMP_efflux"/>
</dbReference>
<name>A0ABV6R7D7_9CAUL</name>
<keyword evidence="2" id="KW-0812">Transmembrane</keyword>
<keyword evidence="2" id="KW-0472">Membrane</keyword>
<evidence type="ECO:0000313" key="4">
    <source>
        <dbReference type="Proteomes" id="UP001589906"/>
    </source>
</evidence>
<keyword evidence="2" id="KW-1134">Transmembrane beta strand</keyword>
<dbReference type="Gene3D" id="2.20.200.10">
    <property type="entry name" value="Outer membrane efflux proteins (OEP)"/>
    <property type="match status" value="1"/>
</dbReference>
<gene>
    <name evidence="3" type="ORF">ACFFGE_11330</name>
</gene>
<dbReference type="PROSITE" id="PS51257">
    <property type="entry name" value="PROKAR_LIPOPROTEIN"/>
    <property type="match status" value="1"/>
</dbReference>
<feature type="signal peptide" evidence="2">
    <location>
        <begin position="1"/>
        <end position="21"/>
    </location>
</feature>
<proteinExistence type="inferred from homology"/>
<keyword evidence="2" id="KW-0732">Signal</keyword>
<comment type="similarity">
    <text evidence="1 2">Belongs to the outer membrane factor (OMF) (TC 1.B.17) family.</text>
</comment>
<dbReference type="Pfam" id="PF02321">
    <property type="entry name" value="OEP"/>
    <property type="match status" value="2"/>
</dbReference>
<accession>A0ABV6R7D7</accession>
<evidence type="ECO:0000256" key="2">
    <source>
        <dbReference type="RuleBase" id="RU362097"/>
    </source>
</evidence>
<keyword evidence="2" id="KW-0564">Palmitate</keyword>
<dbReference type="RefSeq" id="WP_376836508.1">
    <property type="nucleotide sequence ID" value="NZ_JBHLSW010000007.1"/>
</dbReference>
<dbReference type="InterPro" id="IPR010131">
    <property type="entry name" value="MdtP/NodT-like"/>
</dbReference>
<evidence type="ECO:0000256" key="1">
    <source>
        <dbReference type="ARBA" id="ARBA00007613"/>
    </source>
</evidence>
<reference evidence="3 4" key="1">
    <citation type="submission" date="2024-09" db="EMBL/GenBank/DDBJ databases">
        <authorList>
            <person name="Sun Q."/>
            <person name="Mori K."/>
        </authorList>
    </citation>
    <scope>NUCLEOTIDE SEQUENCE [LARGE SCALE GENOMIC DNA]</scope>
    <source>
        <strain evidence="3 4">NCAIM B.02621</strain>
    </source>
</reference>
<dbReference type="Proteomes" id="UP001589906">
    <property type="component" value="Unassembled WGS sequence"/>
</dbReference>